<dbReference type="GO" id="GO:0030246">
    <property type="term" value="F:carbohydrate binding"/>
    <property type="evidence" value="ECO:0007669"/>
    <property type="project" value="UniProtKB-KW"/>
</dbReference>
<feature type="transmembrane region" description="Helical" evidence="8">
    <location>
        <begin position="59"/>
        <end position="79"/>
    </location>
</feature>
<keyword evidence="8" id="KW-0472">Membrane</keyword>
<evidence type="ECO:0000313" key="10">
    <source>
        <dbReference type="EMBL" id="TWI90163.1"/>
    </source>
</evidence>
<accession>A0A562TA30</accession>
<dbReference type="AlphaFoldDB" id="A0A562TA30"/>
<dbReference type="RefSeq" id="WP_145341196.1">
    <property type="nucleotide sequence ID" value="NZ_SMLY01000086.1"/>
</dbReference>
<feature type="signal peptide" evidence="9">
    <location>
        <begin position="1"/>
        <end position="24"/>
    </location>
</feature>
<keyword evidence="9" id="KW-0732">Signal</keyword>
<comment type="subcellular location">
    <subcellularLocation>
        <location evidence="1">Membrane</location>
        <topology evidence="1">Single-pass membrane protein</topology>
    </subcellularLocation>
</comment>
<evidence type="ECO:0000256" key="4">
    <source>
        <dbReference type="ARBA" id="ARBA00022475"/>
    </source>
</evidence>
<keyword evidence="4" id="KW-1003">Cell membrane</keyword>
<comment type="caution">
    <text evidence="10">The sequence shown here is derived from an EMBL/GenBank/DDBJ whole genome shotgun (WGS) entry which is preliminary data.</text>
</comment>
<name>A0A562TA30_9HYPH</name>
<gene>
    <name evidence="10" type="ORF">JM93_01140</name>
</gene>
<organism evidence="10 11">
    <name type="scientific">Roseibium hamelinense</name>
    <dbReference type="NCBI Taxonomy" id="150831"/>
    <lineage>
        <taxon>Bacteria</taxon>
        <taxon>Pseudomonadati</taxon>
        <taxon>Pseudomonadota</taxon>
        <taxon>Alphaproteobacteria</taxon>
        <taxon>Hyphomicrobiales</taxon>
        <taxon>Stappiaceae</taxon>
        <taxon>Roseibium</taxon>
    </lineage>
</organism>
<evidence type="ECO:0000256" key="7">
    <source>
        <dbReference type="SAM" id="MobiDB-lite"/>
    </source>
</evidence>
<keyword evidence="8" id="KW-1133">Transmembrane helix</keyword>
<proteinExistence type="inferred from homology"/>
<feature type="chain" id="PRO_5021703088" description="Lectin-like protein BA14k" evidence="9">
    <location>
        <begin position="25"/>
        <end position="159"/>
    </location>
</feature>
<evidence type="ECO:0000313" key="11">
    <source>
        <dbReference type="Proteomes" id="UP000320593"/>
    </source>
</evidence>
<protein>
    <recommendedName>
        <fullName evidence="3">Lectin-like protein BA14k</fullName>
    </recommendedName>
</protein>
<feature type="compositionally biased region" description="Basic residues" evidence="7">
    <location>
        <begin position="31"/>
        <end position="53"/>
    </location>
</feature>
<evidence type="ECO:0000256" key="2">
    <source>
        <dbReference type="ARBA" id="ARBA00010270"/>
    </source>
</evidence>
<evidence type="ECO:0000256" key="8">
    <source>
        <dbReference type="SAM" id="Phobius"/>
    </source>
</evidence>
<dbReference type="EMBL" id="VLLF01000002">
    <property type="protein sequence ID" value="TWI90163.1"/>
    <property type="molecule type" value="Genomic_DNA"/>
</dbReference>
<dbReference type="OrthoDB" id="7889197at2"/>
<keyword evidence="11" id="KW-1185">Reference proteome</keyword>
<dbReference type="Proteomes" id="UP000320593">
    <property type="component" value="Unassembled WGS sequence"/>
</dbReference>
<comment type="similarity">
    <text evidence="2">Belongs to the BA14k family.</text>
</comment>
<evidence type="ECO:0000256" key="6">
    <source>
        <dbReference type="ARBA" id="ARBA00025321"/>
    </source>
</evidence>
<dbReference type="InterPro" id="IPR012413">
    <property type="entry name" value="BA14K"/>
</dbReference>
<sequence length="159" mass="17318">MKRIAKNLMAVAMSAALLMPSIEAAEAGNKKGWHGNGHGHHHVHRKHRHHKHKKNNNNVGAAVAAGVIGLAAGAILLGATSRPSYAGPPPVRHYPPPPPAGYYPPVAPPPGPVYGPAHTRMGFEPWSPAWYRYCSNKFRSFDPQSGTYMTYRGVRKFCQ</sequence>
<comment type="function">
    <text evidence="6">Has immunoglobulin-binding and hemagglutination properties, and can bind to mannose. Essential for virulence. May be involved in LPS biosynthesis or polysaccharide transport.</text>
</comment>
<keyword evidence="5" id="KW-0430">Lectin</keyword>
<evidence type="ECO:0000256" key="3">
    <source>
        <dbReference type="ARBA" id="ARBA00020552"/>
    </source>
</evidence>
<keyword evidence="8" id="KW-0812">Transmembrane</keyword>
<evidence type="ECO:0000256" key="1">
    <source>
        <dbReference type="ARBA" id="ARBA00004167"/>
    </source>
</evidence>
<reference evidence="10 11" key="1">
    <citation type="submission" date="2019-07" db="EMBL/GenBank/DDBJ databases">
        <title>Genomic Encyclopedia of Archaeal and Bacterial Type Strains, Phase II (KMG-II): from individual species to whole genera.</title>
        <authorList>
            <person name="Goeker M."/>
        </authorList>
    </citation>
    <scope>NUCLEOTIDE SEQUENCE [LARGE SCALE GENOMIC DNA]</scope>
    <source>
        <strain evidence="10 11">ATCC BAA-252</strain>
    </source>
</reference>
<dbReference type="GO" id="GO:0016020">
    <property type="term" value="C:membrane"/>
    <property type="evidence" value="ECO:0007669"/>
    <property type="project" value="UniProtKB-SubCell"/>
</dbReference>
<evidence type="ECO:0000256" key="5">
    <source>
        <dbReference type="ARBA" id="ARBA00022734"/>
    </source>
</evidence>
<feature type="region of interest" description="Disordered" evidence="7">
    <location>
        <begin position="29"/>
        <end position="53"/>
    </location>
</feature>
<dbReference type="Pfam" id="PF07886">
    <property type="entry name" value="BA14K"/>
    <property type="match status" value="1"/>
</dbReference>
<evidence type="ECO:0000256" key="9">
    <source>
        <dbReference type="SAM" id="SignalP"/>
    </source>
</evidence>